<dbReference type="PANTHER" id="PTHR30602">
    <property type="entry name" value="AMINO-ACID ACETYLTRANSFERASE"/>
    <property type="match status" value="1"/>
</dbReference>
<accession>E5AUN0</accession>
<organism evidence="10 11">
    <name type="scientific">Mycetohabitans rhizoxinica (strain DSM 19002 / CIP 109453 / HKI 454)</name>
    <name type="common">Paraburkholderia rhizoxinica</name>
    <dbReference type="NCBI Taxonomy" id="882378"/>
    <lineage>
        <taxon>Bacteria</taxon>
        <taxon>Pseudomonadati</taxon>
        <taxon>Pseudomonadota</taxon>
        <taxon>Betaproteobacteria</taxon>
        <taxon>Burkholderiales</taxon>
        <taxon>Burkholderiaceae</taxon>
        <taxon>Mycetohabitans</taxon>
    </lineage>
</organism>
<dbReference type="Gene3D" id="3.40.1160.10">
    <property type="entry name" value="Acetylglutamate kinase-like"/>
    <property type="match status" value="1"/>
</dbReference>
<evidence type="ECO:0000259" key="9">
    <source>
        <dbReference type="PROSITE" id="PS51186"/>
    </source>
</evidence>
<comment type="similarity">
    <text evidence="2 8">Belongs to the acetyltransferase family. ArgA subfamily.</text>
</comment>
<dbReference type="KEGG" id="brh:RBRH_00328"/>
<evidence type="ECO:0000313" key="10">
    <source>
        <dbReference type="EMBL" id="CBW76804.1"/>
    </source>
</evidence>
<dbReference type="Pfam" id="PF00696">
    <property type="entry name" value="AA_kinase"/>
    <property type="match status" value="1"/>
</dbReference>
<dbReference type="HAMAP" id="MF_01105">
    <property type="entry name" value="N_acetyl_glu_synth"/>
    <property type="match status" value="1"/>
</dbReference>
<evidence type="ECO:0000256" key="2">
    <source>
        <dbReference type="ARBA" id="ARBA00009145"/>
    </source>
</evidence>
<dbReference type="InterPro" id="IPR000182">
    <property type="entry name" value="GNAT_dom"/>
</dbReference>
<dbReference type="InterPro" id="IPR016181">
    <property type="entry name" value="Acyl_CoA_acyltransferase"/>
</dbReference>
<evidence type="ECO:0000256" key="4">
    <source>
        <dbReference type="ARBA" id="ARBA00022605"/>
    </source>
</evidence>
<dbReference type="Gene3D" id="3.40.630.30">
    <property type="match status" value="1"/>
</dbReference>
<dbReference type="InterPro" id="IPR010167">
    <property type="entry name" value="NH2A_AcTrfase"/>
</dbReference>
<keyword evidence="3 8" id="KW-0055">Arginine biosynthesis</keyword>
<dbReference type="UniPathway" id="UPA00068">
    <property type="reaction ID" value="UER00106"/>
</dbReference>
<keyword evidence="10" id="KW-0614">Plasmid</keyword>
<evidence type="ECO:0000313" key="11">
    <source>
        <dbReference type="Proteomes" id="UP000007437"/>
    </source>
</evidence>
<comment type="pathway">
    <text evidence="1 8">Amino-acid biosynthesis; L-arginine biosynthesis; N(2)-acetyl-L-ornithine from L-glutamate: step 1/4.</text>
</comment>
<feature type="domain" description="N-acetyltransferase" evidence="9">
    <location>
        <begin position="372"/>
        <end position="518"/>
    </location>
</feature>
<evidence type="ECO:0000256" key="6">
    <source>
        <dbReference type="ARBA" id="ARBA00023315"/>
    </source>
</evidence>
<dbReference type="EC" id="2.3.1.1" evidence="8"/>
<evidence type="ECO:0000256" key="5">
    <source>
        <dbReference type="ARBA" id="ARBA00022679"/>
    </source>
</evidence>
<dbReference type="CDD" id="cd04237">
    <property type="entry name" value="AAK_NAGS-ABP"/>
    <property type="match status" value="1"/>
</dbReference>
<evidence type="ECO:0000256" key="7">
    <source>
        <dbReference type="ARBA" id="ARBA00048372"/>
    </source>
</evidence>
<dbReference type="eggNOG" id="COG1246">
    <property type="taxonomic scope" value="Bacteria"/>
</dbReference>
<dbReference type="PROSITE" id="PS51186">
    <property type="entry name" value="GNAT"/>
    <property type="match status" value="1"/>
</dbReference>
<reference evidence="10 11" key="1">
    <citation type="journal article" date="2011" name="J. Bacteriol.">
        <title>Complete genome sequence of Burkholderia rhizoxinica, an endosymbiont of Rhizopus microsporus.</title>
        <authorList>
            <person name="Lackner G."/>
            <person name="Moebius N."/>
            <person name="Partida-Martinez L."/>
            <person name="Hertweck C."/>
        </authorList>
    </citation>
    <scope>NUCLEOTIDE SEQUENCE [LARGE SCALE GENOMIC DNA]</scope>
    <source>
        <strain evidence="11">DSM 19002 / CIP 109453 / HKI 454</strain>
        <plasmid evidence="10 11">pBRH01</plasmid>
    </source>
</reference>
<dbReference type="CDD" id="cd04301">
    <property type="entry name" value="NAT_SF"/>
    <property type="match status" value="1"/>
</dbReference>
<comment type="subcellular location">
    <subcellularLocation>
        <location evidence="8">Cytoplasm</location>
    </subcellularLocation>
</comment>
<gene>
    <name evidence="8" type="primary">argA</name>
    <name evidence="10" type="ordered locus">RBRH_00328</name>
</gene>
<dbReference type="AlphaFoldDB" id="E5AUN0"/>
<keyword evidence="5 8" id="KW-0808">Transferase</keyword>
<dbReference type="SUPFAM" id="SSF55729">
    <property type="entry name" value="Acyl-CoA N-acyltransferases (Nat)"/>
    <property type="match status" value="1"/>
</dbReference>
<comment type="catalytic activity">
    <reaction evidence="7 8">
        <text>L-glutamate + acetyl-CoA = N-acetyl-L-glutamate + CoA + H(+)</text>
        <dbReference type="Rhea" id="RHEA:24292"/>
        <dbReference type="ChEBI" id="CHEBI:15378"/>
        <dbReference type="ChEBI" id="CHEBI:29985"/>
        <dbReference type="ChEBI" id="CHEBI:44337"/>
        <dbReference type="ChEBI" id="CHEBI:57287"/>
        <dbReference type="ChEBI" id="CHEBI:57288"/>
        <dbReference type="EC" id="2.3.1.1"/>
    </reaction>
</comment>
<dbReference type="NCBIfam" id="NF003641">
    <property type="entry name" value="PRK05279.1"/>
    <property type="match status" value="1"/>
</dbReference>
<dbReference type="GO" id="GO:0005737">
    <property type="term" value="C:cytoplasm"/>
    <property type="evidence" value="ECO:0007669"/>
    <property type="project" value="UniProtKB-SubCell"/>
</dbReference>
<dbReference type="NCBIfam" id="TIGR01890">
    <property type="entry name" value="N-Ac-Glu-synth"/>
    <property type="match status" value="1"/>
</dbReference>
<evidence type="ECO:0000256" key="8">
    <source>
        <dbReference type="HAMAP-Rule" id="MF_01105"/>
    </source>
</evidence>
<dbReference type="PANTHER" id="PTHR30602:SF12">
    <property type="entry name" value="AMINO-ACID ACETYLTRANSFERASE NAGS1, CHLOROPLASTIC-RELATED"/>
    <property type="match status" value="1"/>
</dbReference>
<dbReference type="GO" id="GO:0006526">
    <property type="term" value="P:L-arginine biosynthetic process"/>
    <property type="evidence" value="ECO:0007669"/>
    <property type="project" value="UniProtKB-UniRule"/>
</dbReference>
<dbReference type="InterPro" id="IPR036393">
    <property type="entry name" value="AceGlu_kinase-like_sf"/>
</dbReference>
<keyword evidence="4 8" id="KW-0028">Amino-acid biosynthesis</keyword>
<name>E5AUN0_MYCRK</name>
<dbReference type="Pfam" id="PF00583">
    <property type="entry name" value="Acetyltransf_1"/>
    <property type="match status" value="1"/>
</dbReference>
<dbReference type="InterPro" id="IPR001048">
    <property type="entry name" value="Asp/Glu/Uridylate_kinase"/>
</dbReference>
<dbReference type="Proteomes" id="UP000007437">
    <property type="component" value="Plasmid pBRH01"/>
</dbReference>
<comment type="miscellaneous">
    <text evidence="8">In bacteria which possess the bifunctional enzyme ornithine acetyltransferase/N-acetylglutamate synthase (ArgJ), ArgA fulfills an anaplerotic role.</text>
</comment>
<dbReference type="HOGENOM" id="CLU_024773_0_0_4"/>
<dbReference type="InterPro" id="IPR033719">
    <property type="entry name" value="NAGS_kin"/>
</dbReference>
<dbReference type="SUPFAM" id="SSF53633">
    <property type="entry name" value="Carbamate kinase-like"/>
    <property type="match status" value="1"/>
</dbReference>
<dbReference type="EMBL" id="FR687360">
    <property type="protein sequence ID" value="CBW76804.1"/>
    <property type="molecule type" value="Genomic_DNA"/>
</dbReference>
<keyword evidence="8" id="KW-0963">Cytoplasm</keyword>
<evidence type="ECO:0000256" key="1">
    <source>
        <dbReference type="ARBA" id="ARBA00004925"/>
    </source>
</evidence>
<geneLocation type="plasmid" evidence="10 11">
    <name>pBRH01</name>
</geneLocation>
<dbReference type="GO" id="GO:0004042">
    <property type="term" value="F:L-glutamate N-acetyltransferase activity"/>
    <property type="evidence" value="ECO:0007669"/>
    <property type="project" value="UniProtKB-UniRule"/>
</dbReference>
<dbReference type="eggNOG" id="COG0548">
    <property type="taxonomic scope" value="Bacteria"/>
</dbReference>
<dbReference type="PIRSF" id="PIRSF000423">
    <property type="entry name" value="ArgA"/>
    <property type="match status" value="1"/>
</dbReference>
<sequence>MGAEDARRASARRAAGGVRWRAGSARSAGEASAARFLATLDMGAHYNPAMTAQNDLARRDTRASDLAMAGSQTSAAIGYTANHAQFVEWLRSVAPYIHAFRNRMFVVAFGGELVQAGALNALVQDVALLHAMGIQIVLVHGSRPQVEEQLNLHQVESLFAGGMRITDARALEAAKEASGEVRLDIEAAISQGLPNTPMAHAHISVVSGNFVTARPVGILEGVDFQHTGVVRKIDAESIRHSLESNKIVLLSPLGFSPTGEAFNLSMEDVASSAAIALRADKLIFITETPGVIDGDGELTRELSLDDAQRIYEAHTGELDRADADFYLKHAIRACRGGVPRSHIIPYALDGSILLELFLHDGVGTMISYENLESLREAVPDDVGSILQLIEPLETDGTLVRRGRHQIERDIDQFSVIEHDGVLFGCAALYPYPQERIGEMACLTVAPEAQGTGDGERLLKRIEQRARARGLTRIFVLTTRTEHWFLKRGFVKATVNDLPEDRRRLYNWQRKSLVLIKQL</sequence>
<protein>
    <recommendedName>
        <fullName evidence="8">Amino-acid acetyltransferase</fullName>
        <ecNumber evidence="8">2.3.1.1</ecNumber>
    </recommendedName>
    <alternativeName>
        <fullName evidence="8">N-acetylglutamate synthase</fullName>
        <shortName evidence="8">AGS</shortName>
        <shortName evidence="8">NAGS</shortName>
    </alternativeName>
</protein>
<proteinExistence type="inferred from homology"/>
<evidence type="ECO:0000256" key="3">
    <source>
        <dbReference type="ARBA" id="ARBA00022571"/>
    </source>
</evidence>
<keyword evidence="6 8" id="KW-0012">Acyltransferase</keyword>